<proteinExistence type="predicted"/>
<comment type="caution">
    <text evidence="1">The sequence shown here is derived from an EMBL/GenBank/DDBJ whole genome shotgun (WGS) entry which is preliminary data.</text>
</comment>
<keyword evidence="2" id="KW-1185">Reference proteome</keyword>
<evidence type="ECO:0000313" key="1">
    <source>
        <dbReference type="EMBL" id="GGN46722.1"/>
    </source>
</evidence>
<organism evidence="1 2">
    <name type="scientific">Novosphingobium indicum</name>
    <dbReference type="NCBI Taxonomy" id="462949"/>
    <lineage>
        <taxon>Bacteria</taxon>
        <taxon>Pseudomonadati</taxon>
        <taxon>Pseudomonadota</taxon>
        <taxon>Alphaproteobacteria</taxon>
        <taxon>Sphingomonadales</taxon>
        <taxon>Sphingomonadaceae</taxon>
        <taxon>Novosphingobium</taxon>
    </lineage>
</organism>
<accession>A0ABQ2JH69</accession>
<protein>
    <submittedName>
        <fullName evidence="1">Uncharacterized protein</fullName>
    </submittedName>
</protein>
<gene>
    <name evidence="1" type="ORF">GCM10011349_14230</name>
</gene>
<dbReference type="Proteomes" id="UP000605099">
    <property type="component" value="Unassembled WGS sequence"/>
</dbReference>
<name>A0ABQ2JH69_9SPHN</name>
<evidence type="ECO:0000313" key="2">
    <source>
        <dbReference type="Proteomes" id="UP000605099"/>
    </source>
</evidence>
<reference evidence="2" key="1">
    <citation type="journal article" date="2019" name="Int. J. Syst. Evol. Microbiol.">
        <title>The Global Catalogue of Microorganisms (GCM) 10K type strain sequencing project: providing services to taxonomists for standard genome sequencing and annotation.</title>
        <authorList>
            <consortium name="The Broad Institute Genomics Platform"/>
            <consortium name="The Broad Institute Genome Sequencing Center for Infectious Disease"/>
            <person name="Wu L."/>
            <person name="Ma J."/>
        </authorList>
    </citation>
    <scope>NUCLEOTIDE SEQUENCE [LARGE SCALE GENOMIC DNA]</scope>
    <source>
        <strain evidence="2">CGMCC 1.6784</strain>
    </source>
</reference>
<sequence>MRKQHLVCAAESLVYELRADCNMEFAAPARDDLAIEPLHGFANKKDGRIVIGRKIMEKRDTKLGPDVIDAKRLKQTVSQVVD</sequence>
<dbReference type="EMBL" id="BMLK01000005">
    <property type="protein sequence ID" value="GGN46722.1"/>
    <property type="molecule type" value="Genomic_DNA"/>
</dbReference>